<evidence type="ECO:0000256" key="6">
    <source>
        <dbReference type="ARBA" id="ARBA00023170"/>
    </source>
</evidence>
<dbReference type="PANTHER" id="PTHR42643">
    <property type="entry name" value="IONOTROPIC RECEPTOR 20A-RELATED"/>
    <property type="match status" value="1"/>
</dbReference>
<dbReference type="GeneID" id="105427690"/>
<keyword evidence="6" id="KW-0675">Receptor</keyword>
<evidence type="ECO:0000256" key="2">
    <source>
        <dbReference type="ARBA" id="ARBA00022475"/>
    </source>
</evidence>
<keyword evidence="2" id="KW-1003">Cell membrane</keyword>
<name>A0A6I9W7V8_9HYME</name>
<keyword evidence="4 8" id="KW-1133">Transmembrane helix</keyword>
<evidence type="ECO:0000313" key="10">
    <source>
        <dbReference type="Proteomes" id="UP000504615"/>
    </source>
</evidence>
<gene>
    <name evidence="11" type="primary">LOC105427690</name>
</gene>
<evidence type="ECO:0000256" key="5">
    <source>
        <dbReference type="ARBA" id="ARBA00023136"/>
    </source>
</evidence>
<feature type="transmembrane region" description="Helical" evidence="8">
    <location>
        <begin position="332"/>
        <end position="354"/>
    </location>
</feature>
<dbReference type="RefSeq" id="XP_011637851.1">
    <property type="nucleotide sequence ID" value="XM_011639549.1"/>
</dbReference>
<reference evidence="11" key="1">
    <citation type="submission" date="2025-08" db="UniProtKB">
        <authorList>
            <consortium name="RefSeq"/>
        </authorList>
    </citation>
    <scope>IDENTIFICATION</scope>
</reference>
<evidence type="ECO:0000256" key="1">
    <source>
        <dbReference type="ARBA" id="ARBA00004651"/>
    </source>
</evidence>
<evidence type="ECO:0000313" key="11">
    <source>
        <dbReference type="RefSeq" id="XP_011637851.1"/>
    </source>
</evidence>
<evidence type="ECO:0000256" key="3">
    <source>
        <dbReference type="ARBA" id="ARBA00022692"/>
    </source>
</evidence>
<evidence type="ECO:0000256" key="9">
    <source>
        <dbReference type="SAM" id="SignalP"/>
    </source>
</evidence>
<dbReference type="GO" id="GO:0005886">
    <property type="term" value="C:plasma membrane"/>
    <property type="evidence" value="ECO:0007669"/>
    <property type="project" value="UniProtKB-SubCell"/>
</dbReference>
<evidence type="ECO:0000256" key="4">
    <source>
        <dbReference type="ARBA" id="ARBA00022989"/>
    </source>
</evidence>
<dbReference type="KEGG" id="pbar:105427690"/>
<dbReference type="SUPFAM" id="SSF53850">
    <property type="entry name" value="Periplasmic binding protein-like II"/>
    <property type="match status" value="1"/>
</dbReference>
<keyword evidence="3 8" id="KW-0812">Transmembrane</keyword>
<organism evidence="10 11">
    <name type="scientific">Pogonomyrmex barbatus</name>
    <name type="common">red harvester ant</name>
    <dbReference type="NCBI Taxonomy" id="144034"/>
    <lineage>
        <taxon>Eukaryota</taxon>
        <taxon>Metazoa</taxon>
        <taxon>Ecdysozoa</taxon>
        <taxon>Arthropoda</taxon>
        <taxon>Hexapoda</taxon>
        <taxon>Insecta</taxon>
        <taxon>Pterygota</taxon>
        <taxon>Neoptera</taxon>
        <taxon>Endopterygota</taxon>
        <taxon>Hymenoptera</taxon>
        <taxon>Apocrita</taxon>
        <taxon>Aculeata</taxon>
        <taxon>Formicoidea</taxon>
        <taxon>Formicidae</taxon>
        <taxon>Myrmicinae</taxon>
        <taxon>Pogonomyrmex</taxon>
    </lineage>
</organism>
<feature type="transmembrane region" description="Helical" evidence="8">
    <location>
        <begin position="390"/>
        <end position="410"/>
    </location>
</feature>
<keyword evidence="7" id="KW-0325">Glycoprotein</keyword>
<dbReference type="Proteomes" id="UP000504615">
    <property type="component" value="Unplaced"/>
</dbReference>
<accession>A0A6I9W7V8</accession>
<proteinExistence type="predicted"/>
<keyword evidence="5 8" id="KW-0472">Membrane</keyword>
<evidence type="ECO:0000256" key="8">
    <source>
        <dbReference type="SAM" id="Phobius"/>
    </source>
</evidence>
<dbReference type="InterPro" id="IPR052192">
    <property type="entry name" value="Insect_Ionotropic_Sensory_Rcpt"/>
</dbReference>
<sequence length="631" mass="73462">MWYHLLWTVIVSYFVGSQSRLSSPNDRADNEKFFTDILDKVLQTSRPNDVLLIFRDSLLSGEANDILGKIVATITRNVSTLYVNADQTEPEFQVSSWAMSRDLVVYIYVSERGPDIAECEVVAEDTKRFIHNRVRPKVLILMMLHQPCHDLVTLFRAIWSRKILDAIVVEYSKSEYLKHPTIVHRYNPFIDSYTKEPYSPDVTWFTDEFPNMHGYPLVYAVTTRHPYSNIVSTFKGQELKGMDKLMNEMLADKMNFTGIQKIVDAIFLRSLSNGSTYGIMVDLASGKYDALLVTLPIWEESISNRFNVQYTDSLVLENWCFAIPRLPAKQTFIVGTVIQIFFMNFSIIGILWLCSKLMKFNPNRWYTVRIIGIILGTSFPPSPTKLHERIVLLSILIVYISYSSTIFAELTSTGLENRYIHFDHLEDLMKSDLMLMMFDNLWYMVKQYNHDFEYYTRKLGKEILSIPSTQSCVEDLFMHQNTSCFMNEDWAKLVALNNMRNGKIMIEITKLCYLSLPIGNVFPKGSPYIKRVSEIISMLTEGGISDKWYHEYLRNETKIVQINQDQANSMYVNVFYPIIYKHKHLISKATQYLMIFSWELFPYDKLYVLIEQEIAGHLHRRDSSVTTKMQA</sequence>
<comment type="subcellular location">
    <subcellularLocation>
        <location evidence="1">Cell membrane</location>
        <topology evidence="1">Multi-pass membrane protein</topology>
    </subcellularLocation>
</comment>
<evidence type="ECO:0000256" key="7">
    <source>
        <dbReference type="ARBA" id="ARBA00023180"/>
    </source>
</evidence>
<dbReference type="PANTHER" id="PTHR42643:SF35">
    <property type="entry name" value="IONOTROPIC RECEPTOR 68A, ISOFORM A"/>
    <property type="match status" value="1"/>
</dbReference>
<feature type="chain" id="PRO_5026676900" evidence="9">
    <location>
        <begin position="20"/>
        <end position="631"/>
    </location>
</feature>
<feature type="signal peptide" evidence="9">
    <location>
        <begin position="1"/>
        <end position="19"/>
    </location>
</feature>
<protein>
    <submittedName>
        <fullName evidence="11">Uncharacterized protein LOC105427690</fullName>
    </submittedName>
</protein>
<dbReference type="AlphaFoldDB" id="A0A6I9W7V8"/>
<keyword evidence="9" id="KW-0732">Signal</keyword>
<keyword evidence="10" id="KW-1185">Reference proteome</keyword>
<dbReference type="OrthoDB" id="7696986at2759"/>